<proteinExistence type="inferred from homology"/>
<evidence type="ECO:0000259" key="16">
    <source>
        <dbReference type="PROSITE" id="PS51194"/>
    </source>
</evidence>
<dbReference type="Gene3D" id="3.40.50.300">
    <property type="entry name" value="P-loop containing nucleotide triphosphate hydrolases"/>
    <property type="match status" value="2"/>
</dbReference>
<dbReference type="GO" id="GO:0009378">
    <property type="term" value="F:four-way junction helicase activity"/>
    <property type="evidence" value="ECO:0000318"/>
    <property type="project" value="GO_Central"/>
</dbReference>
<feature type="domain" description="Helicase ATP-binding" evidence="15">
    <location>
        <begin position="20"/>
        <end position="194"/>
    </location>
</feature>
<dbReference type="SMART" id="SM00490">
    <property type="entry name" value="HELICc"/>
    <property type="match status" value="1"/>
</dbReference>
<gene>
    <name evidence="18" type="primary">20215521</name>
    <name evidence="17" type="ORF">HELRODRAFT_78061</name>
</gene>
<feature type="domain" description="Helicase C-terminal" evidence="16">
    <location>
        <begin position="222"/>
        <end position="374"/>
    </location>
</feature>
<evidence type="ECO:0000256" key="9">
    <source>
        <dbReference type="ARBA" id="ARBA00023235"/>
    </source>
</evidence>
<comment type="similarity">
    <text evidence="2">Belongs to the helicase family. RecQ subfamily.</text>
</comment>
<dbReference type="CTD" id="20215521"/>
<dbReference type="Pfam" id="PF00271">
    <property type="entry name" value="Helicase_C"/>
    <property type="match status" value="1"/>
</dbReference>
<dbReference type="OrthoDB" id="10261556at2759"/>
<protein>
    <recommendedName>
        <fullName evidence="12">DNA 3'-5' helicase</fullName>
        <ecNumber evidence="12">5.6.2.4</ecNumber>
    </recommendedName>
</protein>
<dbReference type="GeneID" id="20215521"/>
<comment type="subcellular location">
    <subcellularLocation>
        <location evidence="1">Nucleus</location>
    </subcellularLocation>
</comment>
<reference evidence="17 19" key="2">
    <citation type="journal article" date="2013" name="Nature">
        <title>Insights into bilaterian evolution from three spiralian genomes.</title>
        <authorList>
            <person name="Simakov O."/>
            <person name="Marletaz F."/>
            <person name="Cho S.J."/>
            <person name="Edsinger-Gonzales E."/>
            <person name="Havlak P."/>
            <person name="Hellsten U."/>
            <person name="Kuo D.H."/>
            <person name="Larsson T."/>
            <person name="Lv J."/>
            <person name="Arendt D."/>
            <person name="Savage R."/>
            <person name="Osoegawa K."/>
            <person name="de Jong P."/>
            <person name="Grimwood J."/>
            <person name="Chapman J.A."/>
            <person name="Shapiro H."/>
            <person name="Aerts A."/>
            <person name="Otillar R.P."/>
            <person name="Terry A.Y."/>
            <person name="Boore J.L."/>
            <person name="Grigoriev I.V."/>
            <person name="Lindberg D.R."/>
            <person name="Seaver E.C."/>
            <person name="Weisblat D.A."/>
            <person name="Putnam N.H."/>
            <person name="Rokhsar D.S."/>
        </authorList>
    </citation>
    <scope>NUCLEOTIDE SEQUENCE</scope>
</reference>
<dbReference type="InterPro" id="IPR001650">
    <property type="entry name" value="Helicase_C-like"/>
</dbReference>
<dbReference type="FunFam" id="3.40.50.300:FF:005404">
    <property type="entry name" value="Uncharacterized protein"/>
    <property type="match status" value="1"/>
</dbReference>
<keyword evidence="5" id="KW-0378">Hydrolase</keyword>
<dbReference type="GO" id="GO:0003677">
    <property type="term" value="F:DNA binding"/>
    <property type="evidence" value="ECO:0007669"/>
    <property type="project" value="UniProtKB-KW"/>
</dbReference>
<dbReference type="InterPro" id="IPR004589">
    <property type="entry name" value="DNA_helicase_ATP-dep_RecQ"/>
</dbReference>
<dbReference type="GO" id="GO:0005634">
    <property type="term" value="C:nucleus"/>
    <property type="evidence" value="ECO:0000318"/>
    <property type="project" value="GO_Central"/>
</dbReference>
<dbReference type="RefSeq" id="XP_009016866.1">
    <property type="nucleotide sequence ID" value="XM_009018618.1"/>
</dbReference>
<dbReference type="SMART" id="SM00487">
    <property type="entry name" value="DEXDc"/>
    <property type="match status" value="1"/>
</dbReference>
<dbReference type="GO" id="GO:0000724">
    <property type="term" value="P:double-strand break repair via homologous recombination"/>
    <property type="evidence" value="ECO:0000318"/>
    <property type="project" value="GO_Central"/>
</dbReference>
<evidence type="ECO:0000256" key="10">
    <source>
        <dbReference type="ARBA" id="ARBA00023242"/>
    </source>
</evidence>
<keyword evidence="8" id="KW-0238">DNA-binding</keyword>
<reference evidence="18" key="3">
    <citation type="submission" date="2015-06" db="UniProtKB">
        <authorList>
            <consortium name="EnsemblMetazoa"/>
        </authorList>
    </citation>
    <scope>IDENTIFICATION</scope>
</reference>
<dbReference type="PANTHER" id="PTHR13710">
    <property type="entry name" value="DNA HELICASE RECQ FAMILY MEMBER"/>
    <property type="match status" value="1"/>
</dbReference>
<evidence type="ECO:0000256" key="13">
    <source>
        <dbReference type="ARBA" id="ARBA00049360"/>
    </source>
</evidence>
<dbReference type="Pfam" id="PF00270">
    <property type="entry name" value="DEAD"/>
    <property type="match status" value="1"/>
</dbReference>
<dbReference type="CDD" id="cd18794">
    <property type="entry name" value="SF2_C_RecQ"/>
    <property type="match status" value="1"/>
</dbReference>
<dbReference type="GO" id="GO:0043138">
    <property type="term" value="F:3'-5' DNA helicase activity"/>
    <property type="evidence" value="ECO:0000318"/>
    <property type="project" value="GO_Central"/>
</dbReference>
<keyword evidence="9" id="KW-0413">Isomerase</keyword>
<keyword evidence="3" id="KW-0479">Metal-binding</keyword>
<dbReference type="GO" id="GO:0005524">
    <property type="term" value="F:ATP binding"/>
    <property type="evidence" value="ECO:0007669"/>
    <property type="project" value="UniProtKB-KW"/>
</dbReference>
<evidence type="ECO:0000256" key="2">
    <source>
        <dbReference type="ARBA" id="ARBA00005446"/>
    </source>
</evidence>
<keyword evidence="7" id="KW-0067">ATP-binding</keyword>
<comment type="catalytic activity">
    <reaction evidence="13">
        <text>ATP + H2O = ADP + phosphate + H(+)</text>
        <dbReference type="Rhea" id="RHEA:13065"/>
        <dbReference type="ChEBI" id="CHEBI:15377"/>
        <dbReference type="ChEBI" id="CHEBI:15378"/>
        <dbReference type="ChEBI" id="CHEBI:30616"/>
        <dbReference type="ChEBI" id="CHEBI:43474"/>
        <dbReference type="ChEBI" id="CHEBI:456216"/>
    </reaction>
</comment>
<evidence type="ECO:0000259" key="15">
    <source>
        <dbReference type="PROSITE" id="PS51192"/>
    </source>
</evidence>
<keyword evidence="10" id="KW-0539">Nucleus</keyword>
<evidence type="ECO:0000256" key="14">
    <source>
        <dbReference type="SAM" id="Phobius"/>
    </source>
</evidence>
<evidence type="ECO:0000256" key="7">
    <source>
        <dbReference type="ARBA" id="ARBA00022840"/>
    </source>
</evidence>
<dbReference type="PROSITE" id="PS51194">
    <property type="entry name" value="HELICASE_CTER"/>
    <property type="match status" value="1"/>
</dbReference>
<evidence type="ECO:0000313" key="17">
    <source>
        <dbReference type="EMBL" id="ESO04933.1"/>
    </source>
</evidence>
<sequence>MKEIFKHENFRSELQKDAILAIMKGNSDVFVSMPTGAGKSLCYQLPTMAKSGIGLVISPLIALINDQLAGLNKLGIPALTINSKLNAAERKRVMLDLKNVSPTTKFLYITPEQAATPTFLDITKSLHKRNLLLYIIVDEAHCVSQWGHDFRPDYLKLGNFRKIFGNVPCIALTATATQNVVNDIISNLSLKRPIAIFKSSCFRSNLFYEVKYKDLLGSPKDEVKDLLEFVRKCLNVKPHGCGIIYCRTRDKCDELAERLTLEGFNVKAYHAGLKNDVRNSVQQDWLDGKVPIITATISFGMGVDKPDVRFVIHWDLPKSMAGYYQESGRAGRDGLKSYCRLYYSIKDKNTLAYLIQSEMNASKNKVYFFLSFYSLNFLILFHCFEVLNKVDNK</sequence>
<accession>T1G373</accession>
<evidence type="ECO:0000256" key="12">
    <source>
        <dbReference type="ARBA" id="ARBA00034808"/>
    </source>
</evidence>
<evidence type="ECO:0000313" key="18">
    <source>
        <dbReference type="EnsemblMetazoa" id="HelroP78061"/>
    </source>
</evidence>
<dbReference type="PANTHER" id="PTHR13710:SF152">
    <property type="entry name" value="ATP-DEPENDENT DNA HELICASE Q5"/>
    <property type="match status" value="1"/>
</dbReference>
<keyword evidence="14" id="KW-0472">Membrane</keyword>
<keyword evidence="4" id="KW-0547">Nucleotide-binding</keyword>
<evidence type="ECO:0000256" key="8">
    <source>
        <dbReference type="ARBA" id="ARBA00023125"/>
    </source>
</evidence>
<dbReference type="GO" id="GO:0046872">
    <property type="term" value="F:metal ion binding"/>
    <property type="evidence" value="ECO:0007669"/>
    <property type="project" value="UniProtKB-KW"/>
</dbReference>
<evidence type="ECO:0000256" key="3">
    <source>
        <dbReference type="ARBA" id="ARBA00022723"/>
    </source>
</evidence>
<comment type="catalytic activity">
    <reaction evidence="11">
        <text>Couples ATP hydrolysis with the unwinding of duplex DNA by translocating in the 3'-5' direction.</text>
        <dbReference type="EC" id="5.6.2.4"/>
    </reaction>
</comment>
<dbReference type="HOGENOM" id="CLU_001103_9_7_1"/>
<dbReference type="GO" id="GO:0006260">
    <property type="term" value="P:DNA replication"/>
    <property type="evidence" value="ECO:0000318"/>
    <property type="project" value="GO_Central"/>
</dbReference>
<dbReference type="InterPro" id="IPR027417">
    <property type="entry name" value="P-loop_NTPase"/>
</dbReference>
<evidence type="ECO:0000313" key="19">
    <source>
        <dbReference type="Proteomes" id="UP000015101"/>
    </source>
</evidence>
<dbReference type="EMBL" id="AMQM01003983">
    <property type="status" value="NOT_ANNOTATED_CDS"/>
    <property type="molecule type" value="Genomic_DNA"/>
</dbReference>
<dbReference type="NCBIfam" id="TIGR00614">
    <property type="entry name" value="recQ_fam"/>
    <property type="match status" value="1"/>
</dbReference>
<evidence type="ECO:0000256" key="4">
    <source>
        <dbReference type="ARBA" id="ARBA00022741"/>
    </source>
</evidence>
<dbReference type="InterPro" id="IPR014001">
    <property type="entry name" value="Helicase_ATP-bd"/>
</dbReference>
<evidence type="ECO:0000256" key="1">
    <source>
        <dbReference type="ARBA" id="ARBA00004123"/>
    </source>
</evidence>
<evidence type="ECO:0000256" key="6">
    <source>
        <dbReference type="ARBA" id="ARBA00022806"/>
    </source>
</evidence>
<dbReference type="InterPro" id="IPR011545">
    <property type="entry name" value="DEAD/DEAH_box_helicase_dom"/>
</dbReference>
<dbReference type="GO" id="GO:0005694">
    <property type="term" value="C:chromosome"/>
    <property type="evidence" value="ECO:0000318"/>
    <property type="project" value="GO_Central"/>
</dbReference>
<dbReference type="InParanoid" id="T1G373"/>
<dbReference type="SUPFAM" id="SSF52540">
    <property type="entry name" value="P-loop containing nucleoside triphosphate hydrolases"/>
    <property type="match status" value="1"/>
</dbReference>
<dbReference type="GO" id="GO:0005737">
    <property type="term" value="C:cytoplasm"/>
    <property type="evidence" value="ECO:0000318"/>
    <property type="project" value="GO_Central"/>
</dbReference>
<dbReference type="EnsemblMetazoa" id="HelroT78061">
    <property type="protein sequence ID" value="HelroP78061"/>
    <property type="gene ID" value="HelroG78061"/>
</dbReference>
<keyword evidence="14" id="KW-1133">Transmembrane helix</keyword>
<keyword evidence="6" id="KW-0347">Helicase</keyword>
<keyword evidence="14" id="KW-0812">Transmembrane</keyword>
<dbReference type="Proteomes" id="UP000015101">
    <property type="component" value="Unassembled WGS sequence"/>
</dbReference>
<dbReference type="PROSITE" id="PS51192">
    <property type="entry name" value="HELICASE_ATP_BIND_1"/>
    <property type="match status" value="1"/>
</dbReference>
<reference evidence="19" key="1">
    <citation type="submission" date="2012-12" db="EMBL/GenBank/DDBJ databases">
        <authorList>
            <person name="Hellsten U."/>
            <person name="Grimwood J."/>
            <person name="Chapman J.A."/>
            <person name="Shapiro H."/>
            <person name="Aerts A."/>
            <person name="Otillar R.P."/>
            <person name="Terry A.Y."/>
            <person name="Boore J.L."/>
            <person name="Simakov O."/>
            <person name="Marletaz F."/>
            <person name="Cho S.-J."/>
            <person name="Edsinger-Gonzales E."/>
            <person name="Havlak P."/>
            <person name="Kuo D.-H."/>
            <person name="Larsson T."/>
            <person name="Lv J."/>
            <person name="Arendt D."/>
            <person name="Savage R."/>
            <person name="Osoegawa K."/>
            <person name="de Jong P."/>
            <person name="Lindberg D.R."/>
            <person name="Seaver E.C."/>
            <person name="Weisblat D.A."/>
            <person name="Putnam N.H."/>
            <person name="Grigoriev I.V."/>
            <person name="Rokhsar D.S."/>
        </authorList>
    </citation>
    <scope>NUCLEOTIDE SEQUENCE</scope>
</reference>
<dbReference type="GO" id="GO:0016787">
    <property type="term" value="F:hydrolase activity"/>
    <property type="evidence" value="ECO:0007669"/>
    <property type="project" value="UniProtKB-KW"/>
</dbReference>
<keyword evidence="19" id="KW-1185">Reference proteome</keyword>
<dbReference type="EMBL" id="KB096411">
    <property type="protein sequence ID" value="ESO04933.1"/>
    <property type="molecule type" value="Genomic_DNA"/>
</dbReference>
<dbReference type="KEGG" id="hro:HELRODRAFT_78061"/>
<dbReference type="FunFam" id="3.40.50.300:FF:000444">
    <property type="entry name" value="ATP-dependent DNA helicase"/>
    <property type="match status" value="1"/>
</dbReference>
<name>T1G373_HELRO</name>
<feature type="transmembrane region" description="Helical" evidence="14">
    <location>
        <begin position="366"/>
        <end position="387"/>
    </location>
</feature>
<evidence type="ECO:0000256" key="5">
    <source>
        <dbReference type="ARBA" id="ARBA00022801"/>
    </source>
</evidence>
<dbReference type="AlphaFoldDB" id="T1G373"/>
<evidence type="ECO:0000256" key="11">
    <source>
        <dbReference type="ARBA" id="ARBA00034617"/>
    </source>
</evidence>
<organism evidence="18 19">
    <name type="scientific">Helobdella robusta</name>
    <name type="common">Californian leech</name>
    <dbReference type="NCBI Taxonomy" id="6412"/>
    <lineage>
        <taxon>Eukaryota</taxon>
        <taxon>Metazoa</taxon>
        <taxon>Spiralia</taxon>
        <taxon>Lophotrochozoa</taxon>
        <taxon>Annelida</taxon>
        <taxon>Clitellata</taxon>
        <taxon>Hirudinea</taxon>
        <taxon>Rhynchobdellida</taxon>
        <taxon>Glossiphoniidae</taxon>
        <taxon>Helobdella</taxon>
    </lineage>
</organism>
<dbReference type="OMA" id="CRWQFLL"/>
<dbReference type="eggNOG" id="KOG0352">
    <property type="taxonomic scope" value="Eukaryota"/>
</dbReference>
<dbReference type="EC" id="5.6.2.4" evidence="12"/>
<dbReference type="STRING" id="6412.T1G373"/>